<dbReference type="InterPro" id="IPR052925">
    <property type="entry name" value="Phage_Integrase-like_Recomb"/>
</dbReference>
<organism evidence="3 4">
    <name type="scientific">Branchiostoma belcheri</name>
    <name type="common">Amphioxus</name>
    <dbReference type="NCBI Taxonomy" id="7741"/>
    <lineage>
        <taxon>Eukaryota</taxon>
        <taxon>Metazoa</taxon>
        <taxon>Chordata</taxon>
        <taxon>Cephalochordata</taxon>
        <taxon>Leptocardii</taxon>
        <taxon>Amphioxiformes</taxon>
        <taxon>Branchiostomatidae</taxon>
        <taxon>Branchiostoma</taxon>
    </lineage>
</organism>
<dbReference type="Proteomes" id="UP000515135">
    <property type="component" value="Unplaced"/>
</dbReference>
<sequence>MNIDTLQTLCLIVIGFAGFLRWDDLSQLHADDVNFCDGYAALFIEKRKNDQFREGHWACIATTGSTSCPVTLLKRFLKSSNSSGHIKLFRRVSNHRGNISLRQEPMSYTRAREKVLSMLSTIGLDPTRYGLHSLRSGGASTAAAMGVPDRLIAHHGGWRSTEAREGYILESKSAILGVSRSLGL</sequence>
<dbReference type="SUPFAM" id="SSF56349">
    <property type="entry name" value="DNA breaking-rejoining enzymes"/>
    <property type="match status" value="1"/>
</dbReference>
<dbReference type="InterPro" id="IPR013762">
    <property type="entry name" value="Integrase-like_cat_sf"/>
</dbReference>
<evidence type="ECO:0000256" key="1">
    <source>
        <dbReference type="ARBA" id="ARBA00023172"/>
    </source>
</evidence>
<feature type="domain" description="Tyr recombinase" evidence="2">
    <location>
        <begin position="6"/>
        <end position="167"/>
    </location>
</feature>
<dbReference type="PANTHER" id="PTHR34605:SF6">
    <property type="entry name" value="TYR RECOMBINASE DOMAIN-CONTAINING PROTEIN"/>
    <property type="match status" value="1"/>
</dbReference>
<dbReference type="InterPro" id="IPR011010">
    <property type="entry name" value="DNA_brk_join_enz"/>
</dbReference>
<protein>
    <submittedName>
        <fullName evidence="4">Uncharacterized protein LOC109467590</fullName>
    </submittedName>
</protein>
<evidence type="ECO:0000313" key="3">
    <source>
        <dbReference type="Proteomes" id="UP000515135"/>
    </source>
</evidence>
<dbReference type="GO" id="GO:0006310">
    <property type="term" value="P:DNA recombination"/>
    <property type="evidence" value="ECO:0007669"/>
    <property type="project" value="UniProtKB-KW"/>
</dbReference>
<dbReference type="KEGG" id="bbel:109467590"/>
<dbReference type="GeneID" id="109467590"/>
<evidence type="ECO:0000259" key="2">
    <source>
        <dbReference type="Pfam" id="PF00589"/>
    </source>
</evidence>
<dbReference type="OrthoDB" id="10039881at2759"/>
<keyword evidence="1" id="KW-0233">DNA recombination</keyword>
<accession>A0A6P4YV94</accession>
<dbReference type="Pfam" id="PF00589">
    <property type="entry name" value="Phage_integrase"/>
    <property type="match status" value="1"/>
</dbReference>
<gene>
    <name evidence="4" type="primary">LOC109467590</name>
</gene>
<dbReference type="GO" id="GO:0015074">
    <property type="term" value="P:DNA integration"/>
    <property type="evidence" value="ECO:0007669"/>
    <property type="project" value="InterPro"/>
</dbReference>
<dbReference type="AlphaFoldDB" id="A0A6P4YV94"/>
<dbReference type="GO" id="GO:0003677">
    <property type="term" value="F:DNA binding"/>
    <property type="evidence" value="ECO:0007669"/>
    <property type="project" value="InterPro"/>
</dbReference>
<keyword evidence="3" id="KW-1185">Reference proteome</keyword>
<dbReference type="RefSeq" id="XP_019621166.1">
    <property type="nucleotide sequence ID" value="XM_019765607.1"/>
</dbReference>
<evidence type="ECO:0000313" key="4">
    <source>
        <dbReference type="RefSeq" id="XP_019621166.1"/>
    </source>
</evidence>
<proteinExistence type="predicted"/>
<dbReference type="InterPro" id="IPR002104">
    <property type="entry name" value="Integrase_catalytic"/>
</dbReference>
<reference evidence="4" key="1">
    <citation type="submission" date="2025-08" db="UniProtKB">
        <authorList>
            <consortium name="RefSeq"/>
        </authorList>
    </citation>
    <scope>IDENTIFICATION</scope>
    <source>
        <tissue evidence="4">Gonad</tissue>
    </source>
</reference>
<dbReference type="Gene3D" id="1.10.443.10">
    <property type="entry name" value="Intergrase catalytic core"/>
    <property type="match status" value="1"/>
</dbReference>
<name>A0A6P4YV94_BRABE</name>
<dbReference type="PANTHER" id="PTHR34605">
    <property type="entry name" value="PHAGE_INTEGRASE DOMAIN-CONTAINING PROTEIN"/>
    <property type="match status" value="1"/>
</dbReference>